<keyword evidence="2" id="KW-1185">Reference proteome</keyword>
<gene>
    <name evidence="1" type="ORF">SAMN03080602_01947</name>
</gene>
<accession>A0A1X7JJZ0</accession>
<protein>
    <submittedName>
        <fullName evidence="1">Uncharacterized protein</fullName>
    </submittedName>
</protein>
<dbReference type="Proteomes" id="UP000193420">
    <property type="component" value="Unassembled WGS sequence"/>
</dbReference>
<dbReference type="EMBL" id="FXAO01000003">
    <property type="protein sequence ID" value="SMG28479.1"/>
    <property type="molecule type" value="Genomic_DNA"/>
</dbReference>
<proteinExistence type="predicted"/>
<dbReference type="AlphaFoldDB" id="A0A1X7JJZ0"/>
<name>A0A1X7JJZ0_9FLAO</name>
<evidence type="ECO:0000313" key="2">
    <source>
        <dbReference type="Proteomes" id="UP000193420"/>
    </source>
</evidence>
<reference evidence="2" key="1">
    <citation type="submission" date="2017-04" db="EMBL/GenBank/DDBJ databases">
        <authorList>
            <person name="Varghese N."/>
            <person name="Submissions S."/>
        </authorList>
    </citation>
    <scope>NUCLEOTIDE SEQUENCE [LARGE SCALE GENOMIC DNA]</scope>
    <source>
        <strain evidence="2">DSM 19835</strain>
    </source>
</reference>
<sequence length="51" mass="6055">MFKYLVFLMYNLDVTSIISQYSQNYQLTEASQIARMQSIMQNIIEGQITMR</sequence>
<organism evidence="1 2">
    <name type="scientific">Arenibacter troitsensis</name>
    <dbReference type="NCBI Taxonomy" id="188872"/>
    <lineage>
        <taxon>Bacteria</taxon>
        <taxon>Pseudomonadati</taxon>
        <taxon>Bacteroidota</taxon>
        <taxon>Flavobacteriia</taxon>
        <taxon>Flavobacteriales</taxon>
        <taxon>Flavobacteriaceae</taxon>
        <taxon>Arenibacter</taxon>
    </lineage>
</organism>
<evidence type="ECO:0000313" key="1">
    <source>
        <dbReference type="EMBL" id="SMG28479.1"/>
    </source>
</evidence>